<gene>
    <name evidence="10" type="ORF">CASFOL_024466</name>
</gene>
<dbReference type="Proteomes" id="UP001632038">
    <property type="component" value="Unassembled WGS sequence"/>
</dbReference>
<dbReference type="InterPro" id="IPR026057">
    <property type="entry name" value="TBL_C"/>
</dbReference>
<sequence>MTFIHIPKMGLKLISLGQLIMAFVVLTLSLSPTPSESCNIFEGSWVYDISYPPFYDASIQCPFIDSGLNCLKNARPDKMYLHYRWQPTSCNISRFDGKKFLERHRGKKVMFVGDSLSNSQWQSLGCMLHAAVPNANYTFTSRARISTIFFPEYGVSVMYMKDGFLVSLVNGTLMLDTLSGSESWKGIDVLVFNSYHWWLHTGRFKTWNAYQVGNQTIKDIDVMEAYKIALTTWANWADSNIDPTKTRVFFQGISAVHYHGADWNEPGVQDCRGQTKPVEGSNYPGTKPPGDEVMRSVLGKMKRPAILLDIVLLTQLRKDGHTSIYSGGEMDCSHWCLPGVPDTWNQLMYTILMQNSSFP</sequence>
<evidence type="ECO:0008006" key="12">
    <source>
        <dbReference type="Google" id="ProtNLM"/>
    </source>
</evidence>
<keyword evidence="7" id="KW-0732">Signal</keyword>
<feature type="signal peptide" evidence="7">
    <location>
        <begin position="1"/>
        <end position="37"/>
    </location>
</feature>
<keyword evidence="11" id="KW-1185">Reference proteome</keyword>
<feature type="domain" description="Trichome birefringence-like C-terminal" evidence="8">
    <location>
        <begin position="93"/>
        <end position="350"/>
    </location>
</feature>
<evidence type="ECO:0000259" key="8">
    <source>
        <dbReference type="Pfam" id="PF13839"/>
    </source>
</evidence>
<dbReference type="PANTHER" id="PTHR32285:SF30">
    <property type="entry name" value="PROTEIN TRICHOME BIREFRINGENCE-LIKE 42"/>
    <property type="match status" value="1"/>
</dbReference>
<dbReference type="InterPro" id="IPR025846">
    <property type="entry name" value="TBL_N"/>
</dbReference>
<dbReference type="GO" id="GO:0016020">
    <property type="term" value="C:membrane"/>
    <property type="evidence" value="ECO:0007669"/>
    <property type="project" value="UniProtKB-SubCell"/>
</dbReference>
<proteinExistence type="inferred from homology"/>
<evidence type="ECO:0000256" key="3">
    <source>
        <dbReference type="ARBA" id="ARBA00022692"/>
    </source>
</evidence>
<comment type="caution">
    <text evidence="10">The sequence shown here is derived from an EMBL/GenBank/DDBJ whole genome shotgun (WGS) entry which is preliminary data.</text>
</comment>
<dbReference type="Pfam" id="PF14416">
    <property type="entry name" value="PMR5N"/>
    <property type="match status" value="1"/>
</dbReference>
<dbReference type="PANTHER" id="PTHR32285">
    <property type="entry name" value="PROTEIN TRICHOME BIREFRINGENCE-LIKE 9-RELATED"/>
    <property type="match status" value="1"/>
</dbReference>
<dbReference type="AlphaFoldDB" id="A0ABD3CPE8"/>
<evidence type="ECO:0000256" key="5">
    <source>
        <dbReference type="ARBA" id="ARBA00022989"/>
    </source>
</evidence>
<evidence type="ECO:0000313" key="11">
    <source>
        <dbReference type="Proteomes" id="UP001632038"/>
    </source>
</evidence>
<keyword evidence="5" id="KW-1133">Transmembrane helix</keyword>
<protein>
    <recommendedName>
        <fullName evidence="12">Trichome birefringence-like N-terminal domain-containing protein</fullName>
    </recommendedName>
</protein>
<evidence type="ECO:0000256" key="4">
    <source>
        <dbReference type="ARBA" id="ARBA00022968"/>
    </source>
</evidence>
<keyword evidence="4" id="KW-0735">Signal-anchor</keyword>
<evidence type="ECO:0000256" key="2">
    <source>
        <dbReference type="ARBA" id="ARBA00007727"/>
    </source>
</evidence>
<keyword evidence="3" id="KW-0812">Transmembrane</keyword>
<evidence type="ECO:0000313" key="10">
    <source>
        <dbReference type="EMBL" id="KAL3631482.1"/>
    </source>
</evidence>
<feature type="domain" description="Trichome birefringence-like N-terminal" evidence="9">
    <location>
        <begin position="36"/>
        <end position="91"/>
    </location>
</feature>
<feature type="chain" id="PRO_5044748807" description="Trichome birefringence-like N-terminal domain-containing protein" evidence="7">
    <location>
        <begin position="38"/>
        <end position="359"/>
    </location>
</feature>
<evidence type="ECO:0000256" key="1">
    <source>
        <dbReference type="ARBA" id="ARBA00004167"/>
    </source>
</evidence>
<name>A0ABD3CPE8_9LAMI</name>
<keyword evidence="6" id="KW-0472">Membrane</keyword>
<evidence type="ECO:0000259" key="9">
    <source>
        <dbReference type="Pfam" id="PF14416"/>
    </source>
</evidence>
<comment type="similarity">
    <text evidence="2">Belongs to the PC-esterase family. TBL subfamily.</text>
</comment>
<evidence type="ECO:0000256" key="7">
    <source>
        <dbReference type="SAM" id="SignalP"/>
    </source>
</evidence>
<evidence type="ECO:0000256" key="6">
    <source>
        <dbReference type="ARBA" id="ARBA00023136"/>
    </source>
</evidence>
<organism evidence="10 11">
    <name type="scientific">Castilleja foliolosa</name>
    <dbReference type="NCBI Taxonomy" id="1961234"/>
    <lineage>
        <taxon>Eukaryota</taxon>
        <taxon>Viridiplantae</taxon>
        <taxon>Streptophyta</taxon>
        <taxon>Embryophyta</taxon>
        <taxon>Tracheophyta</taxon>
        <taxon>Spermatophyta</taxon>
        <taxon>Magnoliopsida</taxon>
        <taxon>eudicotyledons</taxon>
        <taxon>Gunneridae</taxon>
        <taxon>Pentapetalae</taxon>
        <taxon>asterids</taxon>
        <taxon>lamiids</taxon>
        <taxon>Lamiales</taxon>
        <taxon>Orobanchaceae</taxon>
        <taxon>Pedicularideae</taxon>
        <taxon>Castillejinae</taxon>
        <taxon>Castilleja</taxon>
    </lineage>
</organism>
<reference evidence="11" key="1">
    <citation type="journal article" date="2024" name="IScience">
        <title>Strigolactones Initiate the Formation of Haustorium-like Structures in Castilleja.</title>
        <authorList>
            <person name="Buerger M."/>
            <person name="Peterson D."/>
            <person name="Chory J."/>
        </authorList>
    </citation>
    <scope>NUCLEOTIDE SEQUENCE [LARGE SCALE GENOMIC DNA]</scope>
</reference>
<dbReference type="Pfam" id="PF13839">
    <property type="entry name" value="PC-Esterase"/>
    <property type="match status" value="1"/>
</dbReference>
<accession>A0ABD3CPE8</accession>
<comment type="subcellular location">
    <subcellularLocation>
        <location evidence="1">Membrane</location>
        <topology evidence="1">Single-pass membrane protein</topology>
    </subcellularLocation>
</comment>
<dbReference type="InterPro" id="IPR029962">
    <property type="entry name" value="TBL"/>
</dbReference>
<dbReference type="EMBL" id="JAVIJP010000032">
    <property type="protein sequence ID" value="KAL3631482.1"/>
    <property type="molecule type" value="Genomic_DNA"/>
</dbReference>